<evidence type="ECO:0000256" key="11">
    <source>
        <dbReference type="ARBA" id="ARBA00023136"/>
    </source>
</evidence>
<accession>A0A841LS58</accession>
<evidence type="ECO:0000256" key="2">
    <source>
        <dbReference type="ARBA" id="ARBA00005417"/>
    </source>
</evidence>
<evidence type="ECO:0000256" key="10">
    <source>
        <dbReference type="ARBA" id="ARBA00022967"/>
    </source>
</evidence>
<keyword evidence="11" id="KW-0472">Membrane</keyword>
<evidence type="ECO:0000256" key="5">
    <source>
        <dbReference type="ARBA" id="ARBA00022519"/>
    </source>
</evidence>
<dbReference type="InterPro" id="IPR003593">
    <property type="entry name" value="AAA+_ATPase"/>
</dbReference>
<keyword evidence="8" id="KW-0571">Peptide transport</keyword>
<evidence type="ECO:0000256" key="12">
    <source>
        <dbReference type="ARBA" id="ARBA00025070"/>
    </source>
</evidence>
<keyword evidence="9" id="KW-0653">Protein transport</keyword>
<dbReference type="AlphaFoldDB" id="A0A841LS58"/>
<evidence type="ECO:0000256" key="1">
    <source>
        <dbReference type="ARBA" id="ARBA00004417"/>
    </source>
</evidence>
<dbReference type="CDD" id="cd03257">
    <property type="entry name" value="ABC_NikE_OppD_transporters"/>
    <property type="match status" value="1"/>
</dbReference>
<dbReference type="SUPFAM" id="SSF52540">
    <property type="entry name" value="P-loop containing nucleoside triphosphate hydrolases"/>
    <property type="match status" value="1"/>
</dbReference>
<dbReference type="PANTHER" id="PTHR43776">
    <property type="entry name" value="TRANSPORT ATP-BINDING PROTEIN"/>
    <property type="match status" value="1"/>
</dbReference>
<reference evidence="14 15" key="1">
    <citation type="submission" date="2020-08" db="EMBL/GenBank/DDBJ databases">
        <title>Genomic Encyclopedia of Type Strains, Phase IV (KMG-IV): sequencing the most valuable type-strain genomes for metagenomic binning, comparative biology and taxonomic classification.</title>
        <authorList>
            <person name="Goeker M."/>
        </authorList>
    </citation>
    <scope>NUCLEOTIDE SEQUENCE [LARGE SCALE GENOMIC DNA]</scope>
    <source>
        <strain evidence="14 15">DSM 22336</strain>
    </source>
</reference>
<dbReference type="PROSITE" id="PS50893">
    <property type="entry name" value="ABC_TRANSPORTER_2"/>
    <property type="match status" value="1"/>
</dbReference>
<keyword evidence="15" id="KW-1185">Reference proteome</keyword>
<evidence type="ECO:0000313" key="14">
    <source>
        <dbReference type="EMBL" id="MBB6260923.1"/>
    </source>
</evidence>
<sequence length="324" mass="35657">MSKPLLQVKDVVREYPMPRHSIFSAPKHLRVLHGVSIELNPRESLGIVGESGSGKSTLARAVMGLEPPQSGQVIIQDQDIYALDRTAMRQARKQFQAIFQDPYGSLDPRHTVQRIISEPINSLEGNISATERKARVQEVLEAVGLPPASADKYPHEFSGGQRQRIAIARALITRPALIVADEPVSALDVSIQAQVLNLMMDLQDKFGLSYLFISHDLGVVRVITDRVAVMHLGRIVEEGPTNTVFDNPRHPYTQALVNAVPKPFSGRRKRSKPAGEHVVAVHTESTGQGCAYAPACPMAQAICLQQAPTQKTIQQGWYARCHFA</sequence>
<gene>
    <name evidence="14" type="ORF">FHS77_001464</name>
</gene>
<dbReference type="FunFam" id="3.40.50.300:FF:000016">
    <property type="entry name" value="Oligopeptide ABC transporter ATP-binding component"/>
    <property type="match status" value="1"/>
</dbReference>
<evidence type="ECO:0000256" key="7">
    <source>
        <dbReference type="ARBA" id="ARBA00022840"/>
    </source>
</evidence>
<dbReference type="Proteomes" id="UP000555393">
    <property type="component" value="Unassembled WGS sequence"/>
</dbReference>
<dbReference type="Pfam" id="PF08352">
    <property type="entry name" value="oligo_HPY"/>
    <property type="match status" value="1"/>
</dbReference>
<dbReference type="EMBL" id="JACIIU010000004">
    <property type="protein sequence ID" value="MBB6260923.1"/>
    <property type="molecule type" value="Genomic_DNA"/>
</dbReference>
<comment type="caution">
    <text evidence="14">The sequence shown here is derived from an EMBL/GenBank/DDBJ whole genome shotgun (WGS) entry which is preliminary data.</text>
</comment>
<dbReference type="Pfam" id="PF00005">
    <property type="entry name" value="ABC_tran"/>
    <property type="match status" value="1"/>
</dbReference>
<dbReference type="RefSeq" id="WP_184221770.1">
    <property type="nucleotide sequence ID" value="NZ_JACIIU010000004.1"/>
</dbReference>
<dbReference type="GO" id="GO:0015031">
    <property type="term" value="P:protein transport"/>
    <property type="evidence" value="ECO:0007669"/>
    <property type="project" value="UniProtKB-KW"/>
</dbReference>
<dbReference type="PROSITE" id="PS00211">
    <property type="entry name" value="ABC_TRANSPORTER_1"/>
    <property type="match status" value="1"/>
</dbReference>
<dbReference type="GO" id="GO:0005886">
    <property type="term" value="C:plasma membrane"/>
    <property type="evidence" value="ECO:0007669"/>
    <property type="project" value="UniProtKB-SubCell"/>
</dbReference>
<dbReference type="GO" id="GO:0016887">
    <property type="term" value="F:ATP hydrolysis activity"/>
    <property type="evidence" value="ECO:0007669"/>
    <property type="project" value="InterPro"/>
</dbReference>
<proteinExistence type="inferred from homology"/>
<keyword evidence="3" id="KW-0813">Transport</keyword>
<evidence type="ECO:0000313" key="15">
    <source>
        <dbReference type="Proteomes" id="UP000555393"/>
    </source>
</evidence>
<dbReference type="InterPro" id="IPR013563">
    <property type="entry name" value="Oligopep_ABC_C"/>
</dbReference>
<evidence type="ECO:0000256" key="9">
    <source>
        <dbReference type="ARBA" id="ARBA00022927"/>
    </source>
</evidence>
<dbReference type="Gene3D" id="3.40.50.300">
    <property type="entry name" value="P-loop containing nucleotide triphosphate hydrolases"/>
    <property type="match status" value="1"/>
</dbReference>
<evidence type="ECO:0000256" key="8">
    <source>
        <dbReference type="ARBA" id="ARBA00022856"/>
    </source>
</evidence>
<evidence type="ECO:0000256" key="4">
    <source>
        <dbReference type="ARBA" id="ARBA00022475"/>
    </source>
</evidence>
<dbReference type="NCBIfam" id="TIGR01727">
    <property type="entry name" value="oligo_HPY"/>
    <property type="match status" value="1"/>
</dbReference>
<comment type="subcellular location">
    <subcellularLocation>
        <location evidence="1">Cell inner membrane</location>
        <topology evidence="1">Peripheral membrane protein</topology>
    </subcellularLocation>
</comment>
<keyword evidence="5" id="KW-0997">Cell inner membrane</keyword>
<dbReference type="GO" id="GO:0005524">
    <property type="term" value="F:ATP binding"/>
    <property type="evidence" value="ECO:0007669"/>
    <property type="project" value="UniProtKB-KW"/>
</dbReference>
<dbReference type="GO" id="GO:0015833">
    <property type="term" value="P:peptide transport"/>
    <property type="evidence" value="ECO:0007669"/>
    <property type="project" value="UniProtKB-KW"/>
</dbReference>
<evidence type="ECO:0000256" key="6">
    <source>
        <dbReference type="ARBA" id="ARBA00022741"/>
    </source>
</evidence>
<organism evidence="14 15">
    <name type="scientific">Paenochrobactrum gallinarii</name>
    <dbReference type="NCBI Taxonomy" id="643673"/>
    <lineage>
        <taxon>Bacteria</taxon>
        <taxon>Pseudomonadati</taxon>
        <taxon>Pseudomonadota</taxon>
        <taxon>Alphaproteobacteria</taxon>
        <taxon>Hyphomicrobiales</taxon>
        <taxon>Brucellaceae</taxon>
        <taxon>Paenochrobactrum</taxon>
    </lineage>
</organism>
<keyword evidence="10" id="KW-1278">Translocase</keyword>
<evidence type="ECO:0000256" key="3">
    <source>
        <dbReference type="ARBA" id="ARBA00022448"/>
    </source>
</evidence>
<dbReference type="InterPro" id="IPR027417">
    <property type="entry name" value="P-loop_NTPase"/>
</dbReference>
<evidence type="ECO:0000259" key="13">
    <source>
        <dbReference type="PROSITE" id="PS50893"/>
    </source>
</evidence>
<feature type="domain" description="ABC transporter" evidence="13">
    <location>
        <begin position="6"/>
        <end position="257"/>
    </location>
</feature>
<dbReference type="SMART" id="SM00382">
    <property type="entry name" value="AAA"/>
    <property type="match status" value="1"/>
</dbReference>
<comment type="function">
    <text evidence="12">Probably part of an ABC transporter complex that could be involved in peptide import. Probably responsible for energy coupling to the transport system.</text>
</comment>
<keyword evidence="7 14" id="KW-0067">ATP-binding</keyword>
<dbReference type="GO" id="GO:0055085">
    <property type="term" value="P:transmembrane transport"/>
    <property type="evidence" value="ECO:0007669"/>
    <property type="project" value="UniProtKB-ARBA"/>
</dbReference>
<comment type="similarity">
    <text evidence="2">Belongs to the ABC transporter superfamily.</text>
</comment>
<keyword evidence="6" id="KW-0547">Nucleotide-binding</keyword>
<dbReference type="InterPro" id="IPR050319">
    <property type="entry name" value="ABC_transp_ATP-bind"/>
</dbReference>
<protein>
    <submittedName>
        <fullName evidence="14">Peptide/nickel transport system ATP-binding protein</fullName>
    </submittedName>
</protein>
<dbReference type="InterPro" id="IPR017871">
    <property type="entry name" value="ABC_transporter-like_CS"/>
</dbReference>
<name>A0A841LS58_9HYPH</name>
<keyword evidence="4" id="KW-1003">Cell membrane</keyword>
<dbReference type="InterPro" id="IPR003439">
    <property type="entry name" value="ABC_transporter-like_ATP-bd"/>
</dbReference>
<dbReference type="PANTHER" id="PTHR43776:SF7">
    <property type="entry name" value="D,D-DIPEPTIDE TRANSPORT ATP-BINDING PROTEIN DDPF-RELATED"/>
    <property type="match status" value="1"/>
</dbReference>